<reference evidence="3 4" key="1">
    <citation type="submission" date="2016-10" db="EMBL/GenBank/DDBJ databases">
        <authorList>
            <person name="de Groot N.N."/>
        </authorList>
    </citation>
    <scope>NUCLEOTIDE SEQUENCE [LARGE SCALE GENOMIC DNA]</scope>
    <source>
        <strain evidence="3 4">CGMCC 1.10457</strain>
    </source>
</reference>
<proteinExistence type="predicted"/>
<name>A0A1I6KC47_9EURY</name>
<evidence type="ECO:0000259" key="2">
    <source>
        <dbReference type="Pfam" id="PF01656"/>
    </source>
</evidence>
<dbReference type="GO" id="GO:0009898">
    <property type="term" value="C:cytoplasmic side of plasma membrane"/>
    <property type="evidence" value="ECO:0007669"/>
    <property type="project" value="TreeGrafter"/>
</dbReference>
<dbReference type="SUPFAM" id="SSF52540">
    <property type="entry name" value="P-loop containing nucleoside triphosphate hydrolases"/>
    <property type="match status" value="1"/>
</dbReference>
<dbReference type="GO" id="GO:0016887">
    <property type="term" value="F:ATP hydrolysis activity"/>
    <property type="evidence" value="ECO:0007669"/>
    <property type="project" value="TreeGrafter"/>
</dbReference>
<evidence type="ECO:0000256" key="1">
    <source>
        <dbReference type="SAM" id="MobiDB-lite"/>
    </source>
</evidence>
<accession>A0A1I6KC47</accession>
<dbReference type="InterPro" id="IPR027417">
    <property type="entry name" value="P-loop_NTPase"/>
</dbReference>
<dbReference type="Proteomes" id="UP000199062">
    <property type="component" value="Unassembled WGS sequence"/>
</dbReference>
<dbReference type="Pfam" id="PF01656">
    <property type="entry name" value="CbiA"/>
    <property type="match status" value="1"/>
</dbReference>
<protein>
    <submittedName>
        <fullName evidence="3">Septum site-determining protein MinD</fullName>
    </submittedName>
</protein>
<dbReference type="EMBL" id="FOZK01000001">
    <property type="protein sequence ID" value="SFR88440.1"/>
    <property type="molecule type" value="Genomic_DNA"/>
</dbReference>
<organism evidence="3 4">
    <name type="scientific">Halomicrobium zhouii</name>
    <dbReference type="NCBI Taxonomy" id="767519"/>
    <lineage>
        <taxon>Archaea</taxon>
        <taxon>Methanobacteriati</taxon>
        <taxon>Methanobacteriota</taxon>
        <taxon>Stenosarchaea group</taxon>
        <taxon>Halobacteria</taxon>
        <taxon>Halobacteriales</taxon>
        <taxon>Haloarculaceae</taxon>
        <taxon>Halomicrobium</taxon>
    </lineage>
</organism>
<dbReference type="AlphaFoldDB" id="A0A1I6KC47"/>
<dbReference type="GO" id="GO:0051782">
    <property type="term" value="P:negative regulation of cell division"/>
    <property type="evidence" value="ECO:0007669"/>
    <property type="project" value="TreeGrafter"/>
</dbReference>
<evidence type="ECO:0000313" key="3">
    <source>
        <dbReference type="EMBL" id="SFR88440.1"/>
    </source>
</evidence>
<feature type="region of interest" description="Disordered" evidence="1">
    <location>
        <begin position="227"/>
        <end position="258"/>
    </location>
</feature>
<dbReference type="OrthoDB" id="31168at2157"/>
<dbReference type="STRING" id="767519.SAMN05216559_0488"/>
<dbReference type="PANTHER" id="PTHR43384:SF10">
    <property type="entry name" value="ATPASE INVOLVED IN CHROMOSOME PARTITIONING, PARA_MIND FAMILY"/>
    <property type="match status" value="1"/>
</dbReference>
<evidence type="ECO:0000313" key="4">
    <source>
        <dbReference type="Proteomes" id="UP000199062"/>
    </source>
</evidence>
<dbReference type="InterPro" id="IPR050625">
    <property type="entry name" value="ParA/MinD_ATPase"/>
</dbReference>
<dbReference type="Gene3D" id="3.40.50.300">
    <property type="entry name" value="P-loop containing nucleotide triphosphate hydrolases"/>
    <property type="match status" value="1"/>
</dbReference>
<gene>
    <name evidence="3" type="ORF">SAMN05216559_0488</name>
</gene>
<feature type="domain" description="CobQ/CobB/MinD/ParA nucleotide binding" evidence="2">
    <location>
        <begin position="5"/>
        <end position="203"/>
    </location>
</feature>
<dbReference type="GO" id="GO:0005829">
    <property type="term" value="C:cytosol"/>
    <property type="evidence" value="ECO:0007669"/>
    <property type="project" value="TreeGrafter"/>
</dbReference>
<dbReference type="InterPro" id="IPR002586">
    <property type="entry name" value="CobQ/CobB/MinD/ParA_Nub-bd_dom"/>
</dbReference>
<dbReference type="RefSeq" id="WP_089813536.1">
    <property type="nucleotide sequence ID" value="NZ_FOZK01000001.1"/>
</dbReference>
<dbReference type="PANTHER" id="PTHR43384">
    <property type="entry name" value="SEPTUM SITE-DETERMINING PROTEIN MIND HOMOLOG, CHLOROPLASTIC-RELATED"/>
    <property type="match status" value="1"/>
</dbReference>
<sequence length="258" mass="25736">MGVYTIAGGKGGVGKSTTTASLGVALHDAGFDVVLVDADLALPNLAEVLGEPTESGIHSVLAGEVVVDDVLVAVDDGPDLVAGGQTIEHFEQADPANLQAVVDPLDDEYDVVLVDTGAGLSHEALVATGLADGTVLVTTPHEEAVDNVAKTAEFVDHAEATVLGAVVTRTTADTDLGDVAGRLGVPLLGAVPEDAAVDAAPATTGPAGDAYRSLASTLVTCHDGWEDSEEGAVDAPASVALDAPQRRGATGTESVSAD</sequence>
<keyword evidence="4" id="KW-1185">Reference proteome</keyword>
<dbReference type="GO" id="GO:0005524">
    <property type="term" value="F:ATP binding"/>
    <property type="evidence" value="ECO:0007669"/>
    <property type="project" value="TreeGrafter"/>
</dbReference>